<dbReference type="EMBL" id="BMIU01000004">
    <property type="protein sequence ID" value="GGF24230.1"/>
    <property type="molecule type" value="Genomic_DNA"/>
</dbReference>
<evidence type="ECO:0000256" key="1">
    <source>
        <dbReference type="SAM" id="SignalP"/>
    </source>
</evidence>
<evidence type="ECO:0008006" key="4">
    <source>
        <dbReference type="Google" id="ProtNLM"/>
    </source>
</evidence>
<evidence type="ECO:0000313" key="3">
    <source>
        <dbReference type="Proteomes" id="UP000647339"/>
    </source>
</evidence>
<feature type="signal peptide" evidence="1">
    <location>
        <begin position="1"/>
        <end position="24"/>
    </location>
</feature>
<dbReference type="Proteomes" id="UP000647339">
    <property type="component" value="Unassembled WGS sequence"/>
</dbReference>
<keyword evidence="3" id="KW-1185">Reference proteome</keyword>
<evidence type="ECO:0000313" key="2">
    <source>
        <dbReference type="EMBL" id="GGF24230.1"/>
    </source>
</evidence>
<reference evidence="3" key="1">
    <citation type="journal article" date="2019" name="Int. J. Syst. Evol. Microbiol.">
        <title>The Global Catalogue of Microorganisms (GCM) 10K type strain sequencing project: providing services to taxonomists for standard genome sequencing and annotation.</title>
        <authorList>
            <consortium name="The Broad Institute Genomics Platform"/>
            <consortium name="The Broad Institute Genome Sequencing Center for Infectious Disease"/>
            <person name="Wu L."/>
            <person name="Ma J."/>
        </authorList>
    </citation>
    <scope>NUCLEOTIDE SEQUENCE [LARGE SCALE GENOMIC DNA]</scope>
    <source>
        <strain evidence="3">CGMCC 1.15407</strain>
    </source>
</reference>
<accession>A0ABQ1UQD3</accession>
<comment type="caution">
    <text evidence="2">The sequence shown here is derived from an EMBL/GenBank/DDBJ whole genome shotgun (WGS) entry which is preliminary data.</text>
</comment>
<protein>
    <recommendedName>
        <fullName evidence="4">TerB family tellurite resistance protein</fullName>
    </recommendedName>
</protein>
<name>A0ABQ1UQD3_9BACT</name>
<dbReference type="RefSeq" id="WP_137404581.1">
    <property type="nucleotide sequence ID" value="NZ_BMIU01000004.1"/>
</dbReference>
<organism evidence="2 3">
    <name type="scientific">Echinicola rosea</name>
    <dbReference type="NCBI Taxonomy" id="1807691"/>
    <lineage>
        <taxon>Bacteria</taxon>
        <taxon>Pseudomonadati</taxon>
        <taxon>Bacteroidota</taxon>
        <taxon>Cytophagia</taxon>
        <taxon>Cytophagales</taxon>
        <taxon>Cyclobacteriaceae</taxon>
        <taxon>Echinicola</taxon>
    </lineage>
</organism>
<keyword evidence="1" id="KW-0732">Signal</keyword>
<sequence length="220" mass="25233">MEFKKKTIRLLVVLLLAFTATANAQTFSEWFRQKKTQKEYLAKQVTGLQLYIGYARKGYGIMRDGWNTVQMVRNGELNLHGDFFGGLAWISPAVRNYSVVPEFIALQLRLLGRIKTAKKLFAAQGRLKPSEKQYFGQVFDNAVSTASKLLDELMAVALQPGLELSEGERLELVDRLYVELQGLDRFLRAFNRESYQLLRHRAWHAGDLGTIRQLHQLKTP</sequence>
<feature type="chain" id="PRO_5045393946" description="TerB family tellurite resistance protein" evidence="1">
    <location>
        <begin position="25"/>
        <end position="220"/>
    </location>
</feature>
<gene>
    <name evidence="2" type="ORF">GCM10011339_10410</name>
</gene>
<proteinExistence type="predicted"/>